<dbReference type="EMBL" id="CAJVCH010352257">
    <property type="protein sequence ID" value="CAG7815742.1"/>
    <property type="molecule type" value="Genomic_DNA"/>
</dbReference>
<evidence type="ECO:0000313" key="2">
    <source>
        <dbReference type="Proteomes" id="UP000708208"/>
    </source>
</evidence>
<sequence>MTHGSFTARVNYKKFTDFFNLNFKYPHLDFGSGSRDFSNFQNPGYNDVDQYSESEERKCPPEWELYNKTVHTRGAGLNCQAYGNGSTPLNLNSLNEHR</sequence>
<evidence type="ECO:0000313" key="1">
    <source>
        <dbReference type="EMBL" id="CAG7815742.1"/>
    </source>
</evidence>
<proteinExistence type="predicted"/>
<dbReference type="Proteomes" id="UP000708208">
    <property type="component" value="Unassembled WGS sequence"/>
</dbReference>
<organism evidence="1 2">
    <name type="scientific">Allacma fusca</name>
    <dbReference type="NCBI Taxonomy" id="39272"/>
    <lineage>
        <taxon>Eukaryota</taxon>
        <taxon>Metazoa</taxon>
        <taxon>Ecdysozoa</taxon>
        <taxon>Arthropoda</taxon>
        <taxon>Hexapoda</taxon>
        <taxon>Collembola</taxon>
        <taxon>Symphypleona</taxon>
        <taxon>Sminthuridae</taxon>
        <taxon>Allacma</taxon>
    </lineage>
</organism>
<keyword evidence="2" id="KW-1185">Reference proteome</keyword>
<reference evidence="1" key="1">
    <citation type="submission" date="2021-06" db="EMBL/GenBank/DDBJ databases">
        <authorList>
            <person name="Hodson N. C."/>
            <person name="Mongue J. A."/>
            <person name="Jaron S. K."/>
        </authorList>
    </citation>
    <scope>NUCLEOTIDE SEQUENCE</scope>
</reference>
<protein>
    <submittedName>
        <fullName evidence="1">Uncharacterized protein</fullName>
    </submittedName>
</protein>
<accession>A0A8J2PAV0</accession>
<dbReference type="AlphaFoldDB" id="A0A8J2PAV0"/>
<gene>
    <name evidence="1" type="ORF">AFUS01_LOCUS26404</name>
</gene>
<comment type="caution">
    <text evidence="1">The sequence shown here is derived from an EMBL/GenBank/DDBJ whole genome shotgun (WGS) entry which is preliminary data.</text>
</comment>
<name>A0A8J2PAV0_9HEXA</name>